<reference evidence="2" key="1">
    <citation type="submission" date="2014-03" db="EMBL/GenBank/DDBJ databases">
        <authorList>
            <person name="Aksoy S."/>
            <person name="Warren W."/>
            <person name="Wilson R.K."/>
        </authorList>
    </citation>
    <scope>NUCLEOTIDE SEQUENCE [LARGE SCALE GENOMIC DNA]</scope>
    <source>
        <strain evidence="2">IAEA</strain>
    </source>
</reference>
<dbReference type="EnsemblMetazoa" id="GPAI033513-RA">
    <property type="protein sequence ID" value="GPAI033513-PA"/>
    <property type="gene ID" value="GPAI033513"/>
</dbReference>
<dbReference type="Proteomes" id="UP000092445">
    <property type="component" value="Unassembled WGS sequence"/>
</dbReference>
<dbReference type="VEuPathDB" id="VectorBase:GPAI033513"/>
<accession>A0A1B0A3P6</accession>
<organism evidence="1 2">
    <name type="scientific">Glossina pallidipes</name>
    <name type="common">Tsetse fly</name>
    <dbReference type="NCBI Taxonomy" id="7398"/>
    <lineage>
        <taxon>Eukaryota</taxon>
        <taxon>Metazoa</taxon>
        <taxon>Ecdysozoa</taxon>
        <taxon>Arthropoda</taxon>
        <taxon>Hexapoda</taxon>
        <taxon>Insecta</taxon>
        <taxon>Pterygota</taxon>
        <taxon>Neoptera</taxon>
        <taxon>Endopterygota</taxon>
        <taxon>Diptera</taxon>
        <taxon>Brachycera</taxon>
        <taxon>Muscomorpha</taxon>
        <taxon>Hippoboscoidea</taxon>
        <taxon>Glossinidae</taxon>
        <taxon>Glossina</taxon>
    </lineage>
</organism>
<evidence type="ECO:0000313" key="1">
    <source>
        <dbReference type="EnsemblMetazoa" id="GPAI033513-PA"/>
    </source>
</evidence>
<keyword evidence="2" id="KW-1185">Reference proteome</keyword>
<protein>
    <submittedName>
        <fullName evidence="1">Uncharacterized protein</fullName>
    </submittedName>
</protein>
<sequence length="174" mass="19405">MNKNFTCTLATEITTSESSAKVTQLISLMTSVAKFVEDIGEQLEFLLFSLNEETERLLYVQKHVLGELQFQLFDLIPSPVCTSSSVTASSFTSHPVAWRHVVGLEERLEFCKNCHDSMVGGGAGGKVGNGFDFRHKGFFALMDVLRASNNYEMVELLRDINIIMKVLSSKDLDD</sequence>
<reference evidence="1" key="2">
    <citation type="submission" date="2020-05" db="UniProtKB">
        <authorList>
            <consortium name="EnsemblMetazoa"/>
        </authorList>
    </citation>
    <scope>IDENTIFICATION</scope>
    <source>
        <strain evidence="1">IAEA</strain>
    </source>
</reference>
<evidence type="ECO:0000313" key="2">
    <source>
        <dbReference type="Proteomes" id="UP000092445"/>
    </source>
</evidence>
<proteinExistence type="predicted"/>
<name>A0A1B0A3P6_GLOPL</name>
<dbReference type="AlphaFoldDB" id="A0A1B0A3P6"/>